<dbReference type="SUPFAM" id="SSF53448">
    <property type="entry name" value="Nucleotide-diphospho-sugar transferases"/>
    <property type="match status" value="1"/>
</dbReference>
<dbReference type="EC" id="2.7.7.60" evidence="7"/>
<proteinExistence type="inferred from homology"/>
<keyword evidence="4 7" id="KW-0808">Transferase</keyword>
<dbReference type="Pfam" id="PF01128">
    <property type="entry name" value="IspD"/>
    <property type="match status" value="1"/>
</dbReference>
<evidence type="ECO:0000256" key="2">
    <source>
        <dbReference type="ARBA" id="ARBA00004787"/>
    </source>
</evidence>
<feature type="site" description="Positions MEP for the nucleophilic attack" evidence="7">
    <location>
        <position position="212"/>
    </location>
</feature>
<evidence type="ECO:0000256" key="1">
    <source>
        <dbReference type="ARBA" id="ARBA00001282"/>
    </source>
</evidence>
<keyword evidence="9" id="KW-1185">Reference proteome</keyword>
<evidence type="ECO:0000256" key="6">
    <source>
        <dbReference type="ARBA" id="ARBA00023229"/>
    </source>
</evidence>
<comment type="function">
    <text evidence="7">Catalyzes the formation of 4-diphosphocytidyl-2-C-methyl-D-erythritol from CTP and 2-C-methyl-D-erythritol 4-phosphate (MEP).</text>
</comment>
<protein>
    <recommendedName>
        <fullName evidence="7">2-C-methyl-D-erythritol 4-phosphate cytidylyltransferase</fullName>
        <ecNumber evidence="7">2.7.7.60</ecNumber>
    </recommendedName>
    <alternativeName>
        <fullName evidence="7">4-diphosphocytidyl-2C-methyl-D-erythritol synthase</fullName>
    </alternativeName>
    <alternativeName>
        <fullName evidence="7">MEP cytidylyltransferase</fullName>
        <shortName evidence="7">MCT</shortName>
    </alternativeName>
</protein>
<reference evidence="8" key="1">
    <citation type="submission" date="2023-12" db="EMBL/GenBank/DDBJ databases">
        <title>Fervidustalea candida gen. nov., sp. nov., a novel member of the family Paenibacillaceae isolated from a geothermal area.</title>
        <authorList>
            <person name="Li W.-J."/>
            <person name="Jiao J.-Y."/>
            <person name="Chen Y."/>
        </authorList>
    </citation>
    <scope>NUCLEOTIDE SEQUENCE</scope>
    <source>
        <strain evidence="8">SYSU GA230002</strain>
    </source>
</reference>
<evidence type="ECO:0000313" key="8">
    <source>
        <dbReference type="EMBL" id="MEB3103643.1"/>
    </source>
</evidence>
<dbReference type="PANTHER" id="PTHR32125">
    <property type="entry name" value="2-C-METHYL-D-ERYTHRITOL 4-PHOSPHATE CYTIDYLYLTRANSFERASE, CHLOROPLASTIC"/>
    <property type="match status" value="1"/>
</dbReference>
<dbReference type="InterPro" id="IPR029044">
    <property type="entry name" value="Nucleotide-diphossugar_trans"/>
</dbReference>
<dbReference type="InterPro" id="IPR050088">
    <property type="entry name" value="IspD/TarI_cytidylyltransf_bact"/>
</dbReference>
<sequence>MGKLGVIIVAAGKGKRMGSSESKQFLPLGDKPILVHTLEVFQQMDEVDAMALVVSEEQRIRCSGYLERYGLHKVKAIAAGGKERQESVYRGIRALEAMGMEWVLVHDGVRPLVRPEKIRACWQQARDKGAAVLAVPVFDTIKVVDASGQIVSTPDRKSLWAMQTPQAFRLSDLKRAHERAMEEGYEGTDDAALAERINMPVFVVEGDYDNIKITTPEDLKWAQYVLNERLGGEGS</sequence>
<feature type="site" description="Transition state stabilizer" evidence="7">
    <location>
        <position position="23"/>
    </location>
</feature>
<evidence type="ECO:0000256" key="3">
    <source>
        <dbReference type="ARBA" id="ARBA00009789"/>
    </source>
</evidence>
<accession>A0ABU5ZMA0</accession>
<dbReference type="EMBL" id="JAYJLD010000043">
    <property type="protein sequence ID" value="MEB3103643.1"/>
    <property type="molecule type" value="Genomic_DNA"/>
</dbReference>
<dbReference type="InterPro" id="IPR018294">
    <property type="entry name" value="ISPD_synthase_CS"/>
</dbReference>
<comment type="caution">
    <text evidence="8">The sequence shown here is derived from an EMBL/GenBank/DDBJ whole genome shotgun (WGS) entry which is preliminary data.</text>
</comment>
<dbReference type="InterPro" id="IPR034683">
    <property type="entry name" value="IspD/TarI"/>
</dbReference>
<feature type="site" description="Positions MEP for the nucleophilic attack" evidence="7">
    <location>
        <position position="156"/>
    </location>
</feature>
<organism evidence="8 9">
    <name type="scientific">Ferviditalea candida</name>
    <dbReference type="NCBI Taxonomy" id="3108399"/>
    <lineage>
        <taxon>Bacteria</taxon>
        <taxon>Bacillati</taxon>
        <taxon>Bacillota</taxon>
        <taxon>Bacilli</taxon>
        <taxon>Bacillales</taxon>
        <taxon>Paenibacillaceae</taxon>
        <taxon>Ferviditalea</taxon>
    </lineage>
</organism>
<dbReference type="GO" id="GO:0050518">
    <property type="term" value="F:2-C-methyl-D-erythritol 4-phosphate cytidylyltransferase activity"/>
    <property type="evidence" value="ECO:0007669"/>
    <property type="project" value="UniProtKB-EC"/>
</dbReference>
<gene>
    <name evidence="7 8" type="primary">ispD</name>
    <name evidence="8" type="ORF">VF724_18560</name>
</gene>
<dbReference type="Proteomes" id="UP001310386">
    <property type="component" value="Unassembled WGS sequence"/>
</dbReference>
<evidence type="ECO:0000256" key="5">
    <source>
        <dbReference type="ARBA" id="ARBA00022695"/>
    </source>
</evidence>
<keyword evidence="5 7" id="KW-0548">Nucleotidyltransferase</keyword>
<dbReference type="RefSeq" id="WP_371755772.1">
    <property type="nucleotide sequence ID" value="NZ_JAYJLD010000043.1"/>
</dbReference>
<evidence type="ECO:0000313" key="9">
    <source>
        <dbReference type="Proteomes" id="UP001310386"/>
    </source>
</evidence>
<keyword evidence="6 7" id="KW-0414">Isoprene biosynthesis</keyword>
<dbReference type="NCBIfam" id="TIGR00453">
    <property type="entry name" value="ispD"/>
    <property type="match status" value="1"/>
</dbReference>
<dbReference type="PROSITE" id="PS01295">
    <property type="entry name" value="ISPD"/>
    <property type="match status" value="1"/>
</dbReference>
<dbReference type="Gene3D" id="3.90.550.10">
    <property type="entry name" value="Spore Coat Polysaccharide Biosynthesis Protein SpsA, Chain A"/>
    <property type="match status" value="1"/>
</dbReference>
<comment type="similarity">
    <text evidence="3 7">Belongs to the IspD/TarI cytidylyltransferase family. IspD subfamily.</text>
</comment>
<comment type="catalytic activity">
    <reaction evidence="1 7">
        <text>2-C-methyl-D-erythritol 4-phosphate + CTP + H(+) = 4-CDP-2-C-methyl-D-erythritol + diphosphate</text>
        <dbReference type="Rhea" id="RHEA:13429"/>
        <dbReference type="ChEBI" id="CHEBI:15378"/>
        <dbReference type="ChEBI" id="CHEBI:33019"/>
        <dbReference type="ChEBI" id="CHEBI:37563"/>
        <dbReference type="ChEBI" id="CHEBI:57823"/>
        <dbReference type="ChEBI" id="CHEBI:58262"/>
        <dbReference type="EC" id="2.7.7.60"/>
    </reaction>
</comment>
<dbReference type="CDD" id="cd02516">
    <property type="entry name" value="CDP-ME_synthetase"/>
    <property type="match status" value="1"/>
</dbReference>
<dbReference type="InterPro" id="IPR001228">
    <property type="entry name" value="IspD"/>
</dbReference>
<name>A0ABU5ZMA0_9BACL</name>
<evidence type="ECO:0000256" key="4">
    <source>
        <dbReference type="ARBA" id="ARBA00022679"/>
    </source>
</evidence>
<comment type="pathway">
    <text evidence="2 7">Isoprenoid biosynthesis; isopentenyl diphosphate biosynthesis via DXP pathway; isopentenyl diphosphate from 1-deoxy-D-xylulose 5-phosphate: step 2/6.</text>
</comment>
<dbReference type="PANTHER" id="PTHR32125:SF4">
    <property type="entry name" value="2-C-METHYL-D-ERYTHRITOL 4-PHOSPHATE CYTIDYLYLTRANSFERASE, CHLOROPLASTIC"/>
    <property type="match status" value="1"/>
</dbReference>
<feature type="site" description="Transition state stabilizer" evidence="7">
    <location>
        <position position="16"/>
    </location>
</feature>
<dbReference type="HAMAP" id="MF_00108">
    <property type="entry name" value="IspD"/>
    <property type="match status" value="1"/>
</dbReference>
<evidence type="ECO:0000256" key="7">
    <source>
        <dbReference type="HAMAP-Rule" id="MF_00108"/>
    </source>
</evidence>